<dbReference type="EMBL" id="MSFU01000007">
    <property type="protein sequence ID" value="PWY77705.1"/>
    <property type="molecule type" value="Genomic_DNA"/>
</dbReference>
<dbReference type="RefSeq" id="XP_025390086.1">
    <property type="nucleotide sequence ID" value="XM_025535914.1"/>
</dbReference>
<proteinExistence type="predicted"/>
<accession>A0A317VV91</accession>
<protein>
    <submittedName>
        <fullName evidence="1">Uncharacterized protein</fullName>
    </submittedName>
</protein>
<dbReference type="AlphaFoldDB" id="A0A317VV91"/>
<dbReference type="OrthoDB" id="10047078at2759"/>
<evidence type="ECO:0000313" key="2">
    <source>
        <dbReference type="Proteomes" id="UP000246171"/>
    </source>
</evidence>
<dbReference type="VEuPathDB" id="FungiDB:BO83DRAFT_435798"/>
<comment type="caution">
    <text evidence="1">The sequence shown here is derived from an EMBL/GenBank/DDBJ whole genome shotgun (WGS) entry which is preliminary data.</text>
</comment>
<gene>
    <name evidence="1" type="ORF">BO83DRAFT_435798</name>
</gene>
<name>A0A317VV91_ASPEC</name>
<dbReference type="GeneID" id="37057876"/>
<organism evidence="1 2">
    <name type="scientific">Aspergillus eucalypticola (strain CBS 122712 / IBT 29274)</name>
    <dbReference type="NCBI Taxonomy" id="1448314"/>
    <lineage>
        <taxon>Eukaryota</taxon>
        <taxon>Fungi</taxon>
        <taxon>Dikarya</taxon>
        <taxon>Ascomycota</taxon>
        <taxon>Pezizomycotina</taxon>
        <taxon>Eurotiomycetes</taxon>
        <taxon>Eurotiomycetidae</taxon>
        <taxon>Eurotiales</taxon>
        <taxon>Aspergillaceae</taxon>
        <taxon>Aspergillus</taxon>
        <taxon>Aspergillus subgen. Circumdati</taxon>
    </lineage>
</organism>
<reference evidence="1" key="1">
    <citation type="submission" date="2016-12" db="EMBL/GenBank/DDBJ databases">
        <title>The genomes of Aspergillus section Nigri reveals drivers in fungal speciation.</title>
        <authorList>
            <consortium name="DOE Joint Genome Institute"/>
            <person name="Vesth T.C."/>
            <person name="Nybo J."/>
            <person name="Theobald S."/>
            <person name="Brandl J."/>
            <person name="Frisvad J.C."/>
            <person name="Nielsen K.F."/>
            <person name="Lyhne E.K."/>
            <person name="Kogle M.E."/>
            <person name="Kuo A."/>
            <person name="Riley R."/>
            <person name="Clum A."/>
            <person name="Nolan M."/>
            <person name="Lipzen A."/>
            <person name="Salamov A."/>
            <person name="Henrissat B."/>
            <person name="Wiebenga A."/>
            <person name="De vries R.P."/>
            <person name="Grigoriev I.V."/>
            <person name="Mortensen U.H."/>
            <person name="Andersen M.R."/>
            <person name="Baker S.E."/>
        </authorList>
    </citation>
    <scope>NUCLEOTIDE SEQUENCE</scope>
    <source>
        <strain evidence="1">CBS 122712</strain>
    </source>
</reference>
<sequence length="154" mass="18602">MFFTDVKENRQHRAAFGEFLRTCGVVEPHELKYFRVLRLWDRDRRFSFKWYGEYFEFTKIDMFMQKETFGILQWQIIAGTLDSSPQTTLEIRLLRAAASDDIFPLEQFVYEVETFFFVLPDNRHLFKLTFVEDIRGFEKSGTGNKVMKFVDRRH</sequence>
<dbReference type="Proteomes" id="UP000246171">
    <property type="component" value="Unassembled WGS sequence"/>
</dbReference>
<keyword evidence="2" id="KW-1185">Reference proteome</keyword>
<evidence type="ECO:0000313" key="1">
    <source>
        <dbReference type="EMBL" id="PWY77705.1"/>
    </source>
</evidence>